<organism evidence="2 3">
    <name type="scientific">Rangifer tarandus platyrhynchus</name>
    <name type="common">Svalbard reindeer</name>
    <dbReference type="NCBI Taxonomy" id="3082113"/>
    <lineage>
        <taxon>Eukaryota</taxon>
        <taxon>Metazoa</taxon>
        <taxon>Chordata</taxon>
        <taxon>Craniata</taxon>
        <taxon>Vertebrata</taxon>
        <taxon>Euteleostomi</taxon>
        <taxon>Mammalia</taxon>
        <taxon>Eutheria</taxon>
        <taxon>Laurasiatheria</taxon>
        <taxon>Artiodactyla</taxon>
        <taxon>Ruminantia</taxon>
        <taxon>Pecora</taxon>
        <taxon>Cervidae</taxon>
        <taxon>Odocoileinae</taxon>
        <taxon>Rangifer</taxon>
    </lineage>
</organism>
<reference evidence="2" key="1">
    <citation type="submission" date="2023-04" db="EMBL/GenBank/DDBJ databases">
        <authorList>
            <consortium name="ELIXIR-Norway"/>
        </authorList>
    </citation>
    <scope>NUCLEOTIDE SEQUENCE [LARGE SCALE GENOMIC DNA]</scope>
</reference>
<sequence>MPTDEGDFLSPRGPGGFPPGSPANGLTRNREERESGKPGGSVPTSRPSLEGLAGPRVSGDAAPPLPRPCGALCYARATRRAPSLGQPGTAPCDRKRAQPL</sequence>
<evidence type="ECO:0000313" key="3">
    <source>
        <dbReference type="Proteomes" id="UP001176941"/>
    </source>
</evidence>
<accession>A0ABN8YWD8</accession>
<dbReference type="EMBL" id="OX459961">
    <property type="protein sequence ID" value="CAI9165814.1"/>
    <property type="molecule type" value="Genomic_DNA"/>
</dbReference>
<protein>
    <submittedName>
        <fullName evidence="2">Uncharacterized protein</fullName>
    </submittedName>
</protein>
<dbReference type="Proteomes" id="UP001176941">
    <property type="component" value="Chromosome 25"/>
</dbReference>
<evidence type="ECO:0000256" key="1">
    <source>
        <dbReference type="SAM" id="MobiDB-lite"/>
    </source>
</evidence>
<feature type="region of interest" description="Disordered" evidence="1">
    <location>
        <begin position="1"/>
        <end position="100"/>
    </location>
</feature>
<evidence type="ECO:0000313" key="2">
    <source>
        <dbReference type="EMBL" id="CAI9165814.1"/>
    </source>
</evidence>
<name>A0ABN8YWD8_RANTA</name>
<proteinExistence type="predicted"/>
<gene>
    <name evidence="2" type="ORF">MRATA1EN1_LOCUS14776</name>
</gene>
<keyword evidence="3" id="KW-1185">Reference proteome</keyword>